<evidence type="ECO:0000313" key="1">
    <source>
        <dbReference type="EMBL" id="JAH27093.1"/>
    </source>
</evidence>
<reference evidence="1" key="1">
    <citation type="submission" date="2014-11" db="EMBL/GenBank/DDBJ databases">
        <authorList>
            <person name="Amaro Gonzalez C."/>
        </authorList>
    </citation>
    <scope>NUCLEOTIDE SEQUENCE</scope>
</reference>
<sequence>MCAPTIFHPHLSHYGWTSNCLILRPLL</sequence>
<protein>
    <submittedName>
        <fullName evidence="1">Uncharacterized protein</fullName>
    </submittedName>
</protein>
<accession>A0A0E9RFH0</accession>
<organism evidence="1">
    <name type="scientific">Anguilla anguilla</name>
    <name type="common">European freshwater eel</name>
    <name type="synonym">Muraena anguilla</name>
    <dbReference type="NCBI Taxonomy" id="7936"/>
    <lineage>
        <taxon>Eukaryota</taxon>
        <taxon>Metazoa</taxon>
        <taxon>Chordata</taxon>
        <taxon>Craniata</taxon>
        <taxon>Vertebrata</taxon>
        <taxon>Euteleostomi</taxon>
        <taxon>Actinopterygii</taxon>
        <taxon>Neopterygii</taxon>
        <taxon>Teleostei</taxon>
        <taxon>Anguilliformes</taxon>
        <taxon>Anguillidae</taxon>
        <taxon>Anguilla</taxon>
    </lineage>
</organism>
<reference evidence="1" key="2">
    <citation type="journal article" date="2015" name="Fish Shellfish Immunol.">
        <title>Early steps in the European eel (Anguilla anguilla)-Vibrio vulnificus interaction in the gills: Role of the RtxA13 toxin.</title>
        <authorList>
            <person name="Callol A."/>
            <person name="Pajuelo D."/>
            <person name="Ebbesson L."/>
            <person name="Teles M."/>
            <person name="MacKenzie S."/>
            <person name="Amaro C."/>
        </authorList>
    </citation>
    <scope>NUCLEOTIDE SEQUENCE</scope>
</reference>
<name>A0A0E9RFH0_ANGAN</name>
<proteinExistence type="predicted"/>
<dbReference type="EMBL" id="GBXM01081484">
    <property type="protein sequence ID" value="JAH27093.1"/>
    <property type="molecule type" value="Transcribed_RNA"/>
</dbReference>
<dbReference type="AlphaFoldDB" id="A0A0E9RFH0"/>